<keyword evidence="4" id="KW-1185">Reference proteome</keyword>
<feature type="signal peptide" evidence="2">
    <location>
        <begin position="1"/>
        <end position="29"/>
    </location>
</feature>
<name>A0A842HI80_9BACT</name>
<proteinExistence type="predicted"/>
<evidence type="ECO:0000256" key="1">
    <source>
        <dbReference type="SAM" id="MobiDB-lite"/>
    </source>
</evidence>
<evidence type="ECO:0000313" key="3">
    <source>
        <dbReference type="EMBL" id="MBC2595296.1"/>
    </source>
</evidence>
<feature type="compositionally biased region" description="Low complexity" evidence="1">
    <location>
        <begin position="101"/>
        <end position="117"/>
    </location>
</feature>
<dbReference type="PROSITE" id="PS51257">
    <property type="entry name" value="PROKAR_LIPOPROTEIN"/>
    <property type="match status" value="1"/>
</dbReference>
<feature type="region of interest" description="Disordered" evidence="1">
    <location>
        <begin position="91"/>
        <end position="117"/>
    </location>
</feature>
<dbReference type="AlphaFoldDB" id="A0A842HI80"/>
<feature type="chain" id="PRO_5032741604" evidence="2">
    <location>
        <begin position="30"/>
        <end position="343"/>
    </location>
</feature>
<dbReference type="EMBL" id="JACHVB010000035">
    <property type="protein sequence ID" value="MBC2595296.1"/>
    <property type="molecule type" value="Genomic_DNA"/>
</dbReference>
<evidence type="ECO:0000256" key="2">
    <source>
        <dbReference type="SAM" id="SignalP"/>
    </source>
</evidence>
<accession>A0A842HI80</accession>
<evidence type="ECO:0000313" key="4">
    <source>
        <dbReference type="Proteomes" id="UP000546464"/>
    </source>
</evidence>
<reference evidence="3 4" key="1">
    <citation type="submission" date="2020-07" db="EMBL/GenBank/DDBJ databases">
        <authorList>
            <person name="Feng X."/>
        </authorList>
    </citation>
    <scope>NUCLEOTIDE SEQUENCE [LARGE SCALE GENOMIC DNA]</scope>
    <source>
        <strain evidence="3 4">JCM31066</strain>
    </source>
</reference>
<dbReference type="Proteomes" id="UP000546464">
    <property type="component" value="Unassembled WGS sequence"/>
</dbReference>
<protein>
    <submittedName>
        <fullName evidence="3">Uncharacterized protein</fullName>
    </submittedName>
</protein>
<comment type="caution">
    <text evidence="3">The sequence shown here is derived from an EMBL/GenBank/DDBJ whole genome shotgun (WGS) entry which is preliminary data.</text>
</comment>
<sequence length="343" mass="37637">MNTRCRPLLFACAAAAVLTLAACSKQKPAATAEKAPPPPPEPKSVVMTTGKIGLDDLPDISFESVEIIVLDKLTPELIMLLNQQHKCYTALIAPPPEPEPEQAAAPESEPASSDGLELLSDRDRERLNDMLTELKGELPARVTSGFTVNGTQRDFVSRESLYNRYAQPISTLTLENMVPVLQQMGQNMRADYDLLVKESESGSGDRALQAKADINWMAALSEYMPGYERLVRRYDSLRRRALLRDARSGGSSSSSASTGESAEQAFERFQLDNAMTLQVVCYKDALGTAFAQADGTFEVKGQGILLARIDDEHNRAVFFRDGMKAPTVVFSEVKTTEKTVQPE</sequence>
<keyword evidence="2" id="KW-0732">Signal</keyword>
<organism evidence="3 4">
    <name type="scientific">Ruficoccus amylovorans</name>
    <dbReference type="NCBI Taxonomy" id="1804625"/>
    <lineage>
        <taxon>Bacteria</taxon>
        <taxon>Pseudomonadati</taxon>
        <taxon>Verrucomicrobiota</taxon>
        <taxon>Opitutia</taxon>
        <taxon>Puniceicoccales</taxon>
        <taxon>Cerasicoccaceae</taxon>
        <taxon>Ruficoccus</taxon>
    </lineage>
</organism>
<gene>
    <name evidence="3" type="ORF">H5P28_13590</name>
</gene>
<dbReference type="RefSeq" id="WP_185676251.1">
    <property type="nucleotide sequence ID" value="NZ_JACHVB010000035.1"/>
</dbReference>